<name>A0AAV2YY56_9STRA</name>
<proteinExistence type="predicted"/>
<dbReference type="EMBL" id="DAKRPA010000112">
    <property type="protein sequence ID" value="DAZ98239.1"/>
    <property type="molecule type" value="Genomic_DNA"/>
</dbReference>
<reference evidence="1" key="2">
    <citation type="journal article" date="2023" name="Microbiol Resour">
        <title>Decontamination and Annotation of the Draft Genome Sequence of the Oomycete Lagenidium giganteum ARSEF 373.</title>
        <authorList>
            <person name="Morgan W.R."/>
            <person name="Tartar A."/>
        </authorList>
    </citation>
    <scope>NUCLEOTIDE SEQUENCE</scope>
    <source>
        <strain evidence="1">ARSEF 373</strain>
    </source>
</reference>
<dbReference type="Proteomes" id="UP001146120">
    <property type="component" value="Unassembled WGS sequence"/>
</dbReference>
<comment type="caution">
    <text evidence="1">The sequence shown here is derived from an EMBL/GenBank/DDBJ whole genome shotgun (WGS) entry which is preliminary data.</text>
</comment>
<reference evidence="1" key="1">
    <citation type="submission" date="2022-11" db="EMBL/GenBank/DDBJ databases">
        <authorList>
            <person name="Morgan W.R."/>
            <person name="Tartar A."/>
        </authorList>
    </citation>
    <scope>NUCLEOTIDE SEQUENCE</scope>
    <source>
        <strain evidence="1">ARSEF 373</strain>
    </source>
</reference>
<evidence type="ECO:0000313" key="1">
    <source>
        <dbReference type="EMBL" id="DAZ98239.1"/>
    </source>
</evidence>
<accession>A0AAV2YY56</accession>
<gene>
    <name evidence="1" type="ORF">N0F65_011707</name>
</gene>
<evidence type="ECO:0000313" key="2">
    <source>
        <dbReference type="Proteomes" id="UP001146120"/>
    </source>
</evidence>
<dbReference type="AlphaFoldDB" id="A0AAV2YY56"/>
<protein>
    <submittedName>
        <fullName evidence="1">Uncharacterized protein</fullName>
    </submittedName>
</protein>
<organism evidence="1 2">
    <name type="scientific">Lagenidium giganteum</name>
    <dbReference type="NCBI Taxonomy" id="4803"/>
    <lineage>
        <taxon>Eukaryota</taxon>
        <taxon>Sar</taxon>
        <taxon>Stramenopiles</taxon>
        <taxon>Oomycota</taxon>
        <taxon>Peronosporomycetes</taxon>
        <taxon>Pythiales</taxon>
        <taxon>Pythiaceae</taxon>
    </lineage>
</organism>
<sequence>MPNECCALLTICIGEAFGRSRWGWRIAAIHTGYRLCGAPPKVPCAVSATEARAGAQQEIQPAAS</sequence>
<keyword evidence="2" id="KW-1185">Reference proteome</keyword>